<evidence type="ECO:0000256" key="7">
    <source>
        <dbReference type="RuleBase" id="RU361133"/>
    </source>
</evidence>
<dbReference type="InterPro" id="IPR017946">
    <property type="entry name" value="PLC-like_Pdiesterase_TIM-brl"/>
</dbReference>
<feature type="compositionally biased region" description="Low complexity" evidence="8">
    <location>
        <begin position="320"/>
        <end position="334"/>
    </location>
</feature>
<accession>A0A0N1P206</accession>
<reference evidence="10 11" key="1">
    <citation type="submission" date="2015-06" db="EMBL/GenBank/DDBJ databases">
        <title>Draft genome of the ant-associated black yeast Phialophora attae CBS 131958.</title>
        <authorList>
            <person name="Moreno L.F."/>
            <person name="Stielow B.J."/>
            <person name="de Hoog S."/>
            <person name="Vicente V.A."/>
            <person name="Weiss V.A."/>
            <person name="de Vries M."/>
            <person name="Cruz L.M."/>
            <person name="Souza E.M."/>
        </authorList>
    </citation>
    <scope>NUCLEOTIDE SEQUENCE [LARGE SCALE GENOMIC DNA]</scope>
    <source>
        <strain evidence="10 11">CBS 131958</strain>
    </source>
</reference>
<dbReference type="InterPro" id="IPR001192">
    <property type="entry name" value="PI-PLC_fam"/>
</dbReference>
<evidence type="ECO:0000259" key="9">
    <source>
        <dbReference type="PROSITE" id="PS50008"/>
    </source>
</evidence>
<name>A0A0N1P206_9EURO</name>
<comment type="caution">
    <text evidence="10">The sequence shown here is derived from an EMBL/GenBank/DDBJ whole genome shotgun (WGS) entry which is preliminary data.</text>
</comment>
<gene>
    <name evidence="10" type="ORF">AB675_2724</name>
</gene>
<dbReference type="AlphaFoldDB" id="A0A0N1P206"/>
<feature type="domain" description="PI-PLC Y-box" evidence="9">
    <location>
        <begin position="343"/>
        <end position="458"/>
    </location>
</feature>
<comment type="catalytic activity">
    <reaction evidence="1 7">
        <text>a 1,2-diacyl-sn-glycero-3-phospho-(1D-myo-inositol-4,5-bisphosphate) + H2O = 1D-myo-inositol 1,4,5-trisphosphate + a 1,2-diacyl-sn-glycerol + H(+)</text>
        <dbReference type="Rhea" id="RHEA:33179"/>
        <dbReference type="ChEBI" id="CHEBI:15377"/>
        <dbReference type="ChEBI" id="CHEBI:15378"/>
        <dbReference type="ChEBI" id="CHEBI:17815"/>
        <dbReference type="ChEBI" id="CHEBI:58456"/>
        <dbReference type="ChEBI" id="CHEBI:203600"/>
        <dbReference type="EC" id="3.1.4.11"/>
    </reaction>
</comment>
<dbReference type="PROSITE" id="PS50007">
    <property type="entry name" value="PIPLC_X_DOMAIN"/>
    <property type="match status" value="1"/>
</dbReference>
<feature type="region of interest" description="Disordered" evidence="8">
    <location>
        <begin position="138"/>
        <end position="212"/>
    </location>
</feature>
<dbReference type="Pfam" id="PF00388">
    <property type="entry name" value="PI-PLC-X"/>
    <property type="match status" value="1"/>
</dbReference>
<dbReference type="SUPFAM" id="SSF51695">
    <property type="entry name" value="PLC-like phosphodiesterases"/>
    <property type="match status" value="1"/>
</dbReference>
<dbReference type="OrthoDB" id="269822at2759"/>
<evidence type="ECO:0000256" key="5">
    <source>
        <dbReference type="ARBA" id="ARBA00023224"/>
    </source>
</evidence>
<dbReference type="GeneID" id="28734597"/>
<evidence type="ECO:0000256" key="4">
    <source>
        <dbReference type="ARBA" id="ARBA00023098"/>
    </source>
</evidence>
<dbReference type="FunFam" id="3.20.20.190:FF:000039">
    <property type="entry name" value="Phosphoinositide phospholipase C"/>
    <property type="match status" value="1"/>
</dbReference>
<feature type="region of interest" description="Disordered" evidence="8">
    <location>
        <begin position="518"/>
        <end position="566"/>
    </location>
</feature>
<dbReference type="EMBL" id="LFJN01000002">
    <property type="protein sequence ID" value="KPI45294.1"/>
    <property type="molecule type" value="Genomic_DNA"/>
</dbReference>
<evidence type="ECO:0000256" key="3">
    <source>
        <dbReference type="ARBA" id="ARBA00022963"/>
    </source>
</evidence>
<keyword evidence="5" id="KW-0807">Transducer</keyword>
<feature type="region of interest" description="Disordered" evidence="8">
    <location>
        <begin position="317"/>
        <end position="339"/>
    </location>
</feature>
<evidence type="ECO:0000256" key="1">
    <source>
        <dbReference type="ARBA" id="ARBA00001195"/>
    </source>
</evidence>
<dbReference type="PANTHER" id="PTHR10336:SF82">
    <property type="entry name" value="PHOSPHOINOSITIDE PHOSPHOLIPASE C"/>
    <property type="match status" value="1"/>
</dbReference>
<evidence type="ECO:0000313" key="11">
    <source>
        <dbReference type="Proteomes" id="UP000038010"/>
    </source>
</evidence>
<dbReference type="Proteomes" id="UP000038010">
    <property type="component" value="Unassembled WGS sequence"/>
</dbReference>
<dbReference type="VEuPathDB" id="FungiDB:AB675_2724"/>
<feature type="compositionally biased region" description="Basic and acidic residues" evidence="8">
    <location>
        <begin position="1"/>
        <end position="10"/>
    </location>
</feature>
<proteinExistence type="predicted"/>
<sequence>MPSKDGEVKLPLRAGGGGDSAAKAEQIRVPFKADHATEKHLRAIYKQHPQDEVFQDGQKFATEDAFFAYMRSTGASAMSPPTNNDLSQPLSAYFISSSHNTYLVGHQLYGNATTAGYTNVLERGCRCLEIDIWDGDETDTSASSSDEEAPPRVSSSTTKRSRWSKMKAKAKVIRSVSPRREHHQTSDKSGDATGTTRDGALAPPNADGQVTFKPEPQVVHGYTLTAAVPFREVCAAIKKSAFVATDLPLIVSLETHAGLQQQETMVEIMKDLWGEYLVDSSTIGDKGCERLPSPESLRGKILVKVKQAGINKNDLEVVKSNSTSDSASSQQTGSKPSKMLPALSDLGLFTRAFSFKGWDQPEAKLPAHVFSLTDSKAHGMLSDPVHGDALFRHNLTYLTRIYPKGTRISSSNYDPACHWRHGAQMVALNWQKLDTGMMLNEAMFAGYDGWVLKPNGFRTSEQGGAANQAPGTKAPPPVAEKTLELKVQLFSGENLPPPPQKDAIHAAKIKPYVQFELHVDTHGPPGQGKAGEAPQTDADVDDEDKKQRRKHKRRSETRRSDAPDFEGEIFTWSNVDVIEPLSFLRYVRP</sequence>
<comment type="function">
    <text evidence="6">The production of the second messenger molecules diacylglycerol (DAG) and inositol 1,4,5-trisphosphate (IP3) is mediated by activated phosphatidylinositol-specific phospholipase C enzymes.</text>
</comment>
<dbReference type="PROSITE" id="PS50008">
    <property type="entry name" value="PIPLC_Y_DOMAIN"/>
    <property type="match status" value="1"/>
</dbReference>
<feature type="region of interest" description="Disordered" evidence="8">
    <location>
        <begin position="1"/>
        <end position="21"/>
    </location>
</feature>
<dbReference type="SMART" id="SM00149">
    <property type="entry name" value="PLCYc"/>
    <property type="match status" value="1"/>
</dbReference>
<dbReference type="EC" id="3.1.4.11" evidence="7"/>
<keyword evidence="4 7" id="KW-0443">Lipid metabolism</keyword>
<protein>
    <recommendedName>
        <fullName evidence="7">Phosphoinositide phospholipase C</fullName>
        <ecNumber evidence="7">3.1.4.11</ecNumber>
    </recommendedName>
</protein>
<dbReference type="STRING" id="1664694.A0A0N1P206"/>
<feature type="region of interest" description="Disordered" evidence="8">
    <location>
        <begin position="458"/>
        <end position="477"/>
    </location>
</feature>
<organism evidence="10 11">
    <name type="scientific">Cyphellophora attinorum</name>
    <dbReference type="NCBI Taxonomy" id="1664694"/>
    <lineage>
        <taxon>Eukaryota</taxon>
        <taxon>Fungi</taxon>
        <taxon>Dikarya</taxon>
        <taxon>Ascomycota</taxon>
        <taxon>Pezizomycotina</taxon>
        <taxon>Eurotiomycetes</taxon>
        <taxon>Chaetothyriomycetidae</taxon>
        <taxon>Chaetothyriales</taxon>
        <taxon>Cyphellophoraceae</taxon>
        <taxon>Cyphellophora</taxon>
    </lineage>
</organism>
<dbReference type="InterPro" id="IPR000909">
    <property type="entry name" value="PLipase_C_PInositol-sp_X_dom"/>
</dbReference>
<dbReference type="Gene3D" id="3.20.20.190">
    <property type="entry name" value="Phosphatidylinositol (PI) phosphodiesterase"/>
    <property type="match status" value="1"/>
</dbReference>
<dbReference type="SMART" id="SM00148">
    <property type="entry name" value="PLCXc"/>
    <property type="match status" value="1"/>
</dbReference>
<dbReference type="PRINTS" id="PR00390">
    <property type="entry name" value="PHPHLIPASEC"/>
</dbReference>
<keyword evidence="11" id="KW-1185">Reference proteome</keyword>
<dbReference type="GO" id="GO:0016042">
    <property type="term" value="P:lipid catabolic process"/>
    <property type="evidence" value="ECO:0007669"/>
    <property type="project" value="UniProtKB-KW"/>
</dbReference>
<evidence type="ECO:0000256" key="6">
    <source>
        <dbReference type="ARBA" id="ARBA00059664"/>
    </source>
</evidence>
<dbReference type="GO" id="GO:0048015">
    <property type="term" value="P:phosphatidylinositol-mediated signaling"/>
    <property type="evidence" value="ECO:0007669"/>
    <property type="project" value="TreeGrafter"/>
</dbReference>
<evidence type="ECO:0000313" key="10">
    <source>
        <dbReference type="EMBL" id="KPI45294.1"/>
    </source>
</evidence>
<dbReference type="CDD" id="cd08598">
    <property type="entry name" value="PI-PLC1c_yeast"/>
    <property type="match status" value="1"/>
</dbReference>
<dbReference type="Pfam" id="PF00387">
    <property type="entry name" value="PI-PLC-Y"/>
    <property type="match status" value="1"/>
</dbReference>
<keyword evidence="3 7" id="KW-0442">Lipid degradation</keyword>
<dbReference type="PANTHER" id="PTHR10336">
    <property type="entry name" value="PHOSPHOINOSITIDE-SPECIFIC PHOSPHOLIPASE C FAMILY PROTEIN"/>
    <property type="match status" value="1"/>
</dbReference>
<dbReference type="InterPro" id="IPR001711">
    <property type="entry name" value="PLipase_C_Pinositol-sp_Y"/>
</dbReference>
<dbReference type="GO" id="GO:0004435">
    <property type="term" value="F:phosphatidylinositol-4,5-bisphosphate phospholipase C activity"/>
    <property type="evidence" value="ECO:0007669"/>
    <property type="project" value="UniProtKB-EC"/>
</dbReference>
<evidence type="ECO:0000256" key="8">
    <source>
        <dbReference type="SAM" id="MobiDB-lite"/>
    </source>
</evidence>
<feature type="compositionally biased region" description="Basic residues" evidence="8">
    <location>
        <begin position="547"/>
        <end position="556"/>
    </location>
</feature>
<evidence type="ECO:0000256" key="2">
    <source>
        <dbReference type="ARBA" id="ARBA00022801"/>
    </source>
</evidence>
<keyword evidence="2 7" id="KW-0378">Hydrolase</keyword>
<feature type="compositionally biased region" description="Basic residues" evidence="8">
    <location>
        <begin position="159"/>
        <end position="172"/>
    </location>
</feature>
<dbReference type="GO" id="GO:0051209">
    <property type="term" value="P:release of sequestered calcium ion into cytosol"/>
    <property type="evidence" value="ECO:0007669"/>
    <property type="project" value="TreeGrafter"/>
</dbReference>
<dbReference type="RefSeq" id="XP_018005257.1">
    <property type="nucleotide sequence ID" value="XM_018142717.1"/>
</dbReference>